<protein>
    <submittedName>
        <fullName evidence="3">Pancreatic trypsin inhibitor</fullName>
    </submittedName>
</protein>
<keyword evidence="1" id="KW-0732">Signal</keyword>
<feature type="signal peptide" evidence="1">
    <location>
        <begin position="1"/>
        <end position="20"/>
    </location>
</feature>
<evidence type="ECO:0000256" key="1">
    <source>
        <dbReference type="SAM" id="SignalP"/>
    </source>
</evidence>
<evidence type="ECO:0000313" key="3">
    <source>
        <dbReference type="EMBL" id="JAP77412.1"/>
    </source>
</evidence>
<dbReference type="InterPro" id="IPR036880">
    <property type="entry name" value="Kunitz_BPTI_sf"/>
</dbReference>
<sequence length="90" mass="10070">MKILLLVSFLSTLLITMCSGDKLEDFLKNCTYPSGCLQLRENAYCISMTHPYGYNPITKTCDLMSRIGCGYNTCNAFSTLEDCKKECSSL</sequence>
<accession>A0A131YG06</accession>
<feature type="chain" id="PRO_5007284991" evidence="1">
    <location>
        <begin position="21"/>
        <end position="90"/>
    </location>
</feature>
<dbReference type="PROSITE" id="PS50279">
    <property type="entry name" value="BPTI_KUNITZ_2"/>
    <property type="match status" value="1"/>
</dbReference>
<dbReference type="SUPFAM" id="SSF57362">
    <property type="entry name" value="BPTI-like"/>
    <property type="match status" value="1"/>
</dbReference>
<dbReference type="GO" id="GO:0004867">
    <property type="term" value="F:serine-type endopeptidase inhibitor activity"/>
    <property type="evidence" value="ECO:0007669"/>
    <property type="project" value="InterPro"/>
</dbReference>
<dbReference type="InterPro" id="IPR002223">
    <property type="entry name" value="Kunitz_BPTI"/>
</dbReference>
<reference evidence="3" key="1">
    <citation type="journal article" date="2016" name="Ticks Tick Borne Dis.">
        <title>De novo assembly and annotation of the salivary gland transcriptome of Rhipicephalus appendiculatus male and female ticks during blood feeding.</title>
        <authorList>
            <person name="de Castro M.H."/>
            <person name="de Klerk D."/>
            <person name="Pienaar R."/>
            <person name="Latif A.A."/>
            <person name="Rees D.J."/>
            <person name="Mans B.J."/>
        </authorList>
    </citation>
    <scope>NUCLEOTIDE SEQUENCE</scope>
    <source>
        <tissue evidence="3">Salivary glands</tissue>
    </source>
</reference>
<dbReference type="AlphaFoldDB" id="A0A131YG06"/>
<name>A0A131YG06_RHIAP</name>
<dbReference type="EMBL" id="GEDV01011145">
    <property type="protein sequence ID" value="JAP77412.1"/>
    <property type="molecule type" value="Transcribed_RNA"/>
</dbReference>
<feature type="domain" description="BPTI/Kunitz inhibitor" evidence="2">
    <location>
        <begin position="36"/>
        <end position="87"/>
    </location>
</feature>
<organism evidence="3">
    <name type="scientific">Rhipicephalus appendiculatus</name>
    <name type="common">Brown ear tick</name>
    <dbReference type="NCBI Taxonomy" id="34631"/>
    <lineage>
        <taxon>Eukaryota</taxon>
        <taxon>Metazoa</taxon>
        <taxon>Ecdysozoa</taxon>
        <taxon>Arthropoda</taxon>
        <taxon>Chelicerata</taxon>
        <taxon>Arachnida</taxon>
        <taxon>Acari</taxon>
        <taxon>Parasitiformes</taxon>
        <taxon>Ixodida</taxon>
        <taxon>Ixodoidea</taxon>
        <taxon>Ixodidae</taxon>
        <taxon>Rhipicephalinae</taxon>
        <taxon>Rhipicephalus</taxon>
        <taxon>Rhipicephalus</taxon>
    </lineage>
</organism>
<dbReference type="Pfam" id="PF00014">
    <property type="entry name" value="Kunitz_BPTI"/>
    <property type="match status" value="1"/>
</dbReference>
<proteinExistence type="predicted"/>
<evidence type="ECO:0000259" key="2">
    <source>
        <dbReference type="PROSITE" id="PS50279"/>
    </source>
</evidence>
<dbReference type="Gene3D" id="4.10.410.10">
    <property type="entry name" value="Pancreatic trypsin inhibitor Kunitz domain"/>
    <property type="match status" value="1"/>
</dbReference>